<protein>
    <submittedName>
        <fullName evidence="1">Uncharacterized protein</fullName>
    </submittedName>
</protein>
<dbReference type="RefSeq" id="WP_038149844.1">
    <property type="nucleotide sequence ID" value="NZ_CP133463.1"/>
</dbReference>
<evidence type="ECO:0000313" key="2">
    <source>
        <dbReference type="Proteomes" id="UP001228955"/>
    </source>
</evidence>
<reference evidence="1" key="1">
    <citation type="submission" date="2023-08" db="EMBL/GenBank/DDBJ databases">
        <title>Veillonella_parvula_DSM 2007_complete_genome_hifiasm_Zymo_Research_D6332.</title>
        <authorList>
            <person name="Damerum A."/>
        </authorList>
    </citation>
    <scope>NUCLEOTIDE SEQUENCE</scope>
    <source>
        <strain evidence="1">DSM 2007</strain>
    </source>
</reference>
<dbReference type="InterPro" id="IPR057062">
    <property type="entry name" value="TriTu"/>
</dbReference>
<gene>
    <name evidence="1" type="ORF">RDV51_08850</name>
</gene>
<dbReference type="Proteomes" id="UP001228955">
    <property type="component" value="Chromosome"/>
</dbReference>
<dbReference type="EMBL" id="CP133463">
    <property type="protein sequence ID" value="WMS19528.1"/>
    <property type="molecule type" value="Genomic_DNA"/>
</dbReference>
<name>A0AB38YNV6_VEIPA</name>
<accession>A0AB38YNV6</accession>
<sequence length="92" mass="11028">MLQIVIDKLEALKLDYSRFEVEKNYFSSELISITLICSFPNKVGEFTIWNDLSRVKEWIDYETEKIICLERKEFDTLESLINDLYLFIEECC</sequence>
<evidence type="ECO:0000313" key="1">
    <source>
        <dbReference type="EMBL" id="WMS19528.1"/>
    </source>
</evidence>
<dbReference type="Pfam" id="PF24689">
    <property type="entry name" value="TriTu"/>
    <property type="match status" value="1"/>
</dbReference>
<dbReference type="AlphaFoldDB" id="A0AB38YNV6"/>
<organism evidence="1 2">
    <name type="scientific">Veillonella parvula</name>
    <name type="common">Staphylococcus parvulus</name>
    <dbReference type="NCBI Taxonomy" id="29466"/>
    <lineage>
        <taxon>Bacteria</taxon>
        <taxon>Bacillati</taxon>
        <taxon>Bacillota</taxon>
        <taxon>Negativicutes</taxon>
        <taxon>Veillonellales</taxon>
        <taxon>Veillonellaceae</taxon>
        <taxon>Veillonella</taxon>
    </lineage>
</organism>
<proteinExistence type="predicted"/>